<evidence type="ECO:0000313" key="10">
    <source>
        <dbReference type="EMBL" id="SHL01097.1"/>
    </source>
</evidence>
<protein>
    <submittedName>
        <fullName evidence="10">Chemotaxis protein MotB</fullName>
    </submittedName>
</protein>
<evidence type="ECO:0000313" key="11">
    <source>
        <dbReference type="Proteomes" id="UP000185812"/>
    </source>
</evidence>
<organism evidence="10 11">
    <name type="scientific">Rhodothermus profundi</name>
    <dbReference type="NCBI Taxonomy" id="633813"/>
    <lineage>
        <taxon>Bacteria</taxon>
        <taxon>Pseudomonadati</taxon>
        <taxon>Rhodothermota</taxon>
        <taxon>Rhodothermia</taxon>
        <taxon>Rhodothermales</taxon>
        <taxon>Rhodothermaceae</taxon>
        <taxon>Rhodothermus</taxon>
    </lineage>
</organism>
<keyword evidence="3" id="KW-1003">Cell membrane</keyword>
<feature type="transmembrane region" description="Helical" evidence="8">
    <location>
        <begin position="20"/>
        <end position="41"/>
    </location>
</feature>
<evidence type="ECO:0000256" key="5">
    <source>
        <dbReference type="ARBA" id="ARBA00022989"/>
    </source>
</evidence>
<keyword evidence="5 8" id="KW-1133">Transmembrane helix</keyword>
<dbReference type="GO" id="GO:0005886">
    <property type="term" value="C:plasma membrane"/>
    <property type="evidence" value="ECO:0007669"/>
    <property type="project" value="UniProtKB-SubCell"/>
</dbReference>
<dbReference type="PROSITE" id="PS51123">
    <property type="entry name" value="OMPA_2"/>
    <property type="match status" value="1"/>
</dbReference>
<evidence type="ECO:0000256" key="7">
    <source>
        <dbReference type="PROSITE-ProRule" id="PRU00473"/>
    </source>
</evidence>
<dbReference type="Pfam" id="PF00691">
    <property type="entry name" value="OmpA"/>
    <property type="match status" value="1"/>
</dbReference>
<sequence>MPEEVQQPQEEDDEEPSAPFWMTTFSDMATLLLTFFVMIVAMSEVEVKKFKEALSFFQGRTGMLQSETIVPSVKTQVVTRRLSREQLQKYEELIQYLQEHNLQGKVQVNLTDRGLHLIITDSIMFRSGEAEIIEPSRTILRILAGIIDDRIESVVVEGHTDNRPIHTARFPSNWELSAARAAAVVRFLLEHTDALPPSRYVAVGYGEFHPRDTNETPEGRARNRRVEILFNWEPWQNEHNNPYLKRLIPPTKK</sequence>
<dbReference type="RefSeq" id="WP_072716312.1">
    <property type="nucleotide sequence ID" value="NZ_FRAU01000010.1"/>
</dbReference>
<keyword evidence="4 8" id="KW-0812">Transmembrane</keyword>
<dbReference type="InterPro" id="IPR036737">
    <property type="entry name" value="OmpA-like_sf"/>
</dbReference>
<dbReference type="SUPFAM" id="SSF103088">
    <property type="entry name" value="OmpA-like"/>
    <property type="match status" value="1"/>
</dbReference>
<evidence type="ECO:0000256" key="6">
    <source>
        <dbReference type="ARBA" id="ARBA00023136"/>
    </source>
</evidence>
<reference evidence="11" key="1">
    <citation type="submission" date="2016-11" db="EMBL/GenBank/DDBJ databases">
        <authorList>
            <person name="Varghese N."/>
            <person name="Submissions S."/>
        </authorList>
    </citation>
    <scope>NUCLEOTIDE SEQUENCE [LARGE SCALE GENOMIC DNA]</scope>
    <source>
        <strain evidence="11">DSM 22212</strain>
    </source>
</reference>
<dbReference type="OrthoDB" id="9815217at2"/>
<dbReference type="EMBL" id="FRAU01000010">
    <property type="protein sequence ID" value="SHL01097.1"/>
    <property type="molecule type" value="Genomic_DNA"/>
</dbReference>
<evidence type="ECO:0000256" key="3">
    <source>
        <dbReference type="ARBA" id="ARBA00022475"/>
    </source>
</evidence>
<dbReference type="InterPro" id="IPR025713">
    <property type="entry name" value="MotB-like_N_dom"/>
</dbReference>
<dbReference type="Pfam" id="PF13677">
    <property type="entry name" value="MotB_plug"/>
    <property type="match status" value="1"/>
</dbReference>
<evidence type="ECO:0000256" key="1">
    <source>
        <dbReference type="ARBA" id="ARBA00004162"/>
    </source>
</evidence>
<comment type="similarity">
    <text evidence="2">Belongs to the MotB family.</text>
</comment>
<evidence type="ECO:0000256" key="4">
    <source>
        <dbReference type="ARBA" id="ARBA00022692"/>
    </source>
</evidence>
<dbReference type="PANTHER" id="PTHR30329:SF21">
    <property type="entry name" value="LIPOPROTEIN YIAD-RELATED"/>
    <property type="match status" value="1"/>
</dbReference>
<evidence type="ECO:0000259" key="9">
    <source>
        <dbReference type="PROSITE" id="PS51123"/>
    </source>
</evidence>
<feature type="domain" description="OmpA-like" evidence="9">
    <location>
        <begin position="113"/>
        <end position="234"/>
    </location>
</feature>
<keyword evidence="11" id="KW-1185">Reference proteome</keyword>
<dbReference type="PANTHER" id="PTHR30329">
    <property type="entry name" value="STATOR ELEMENT OF FLAGELLAR MOTOR COMPLEX"/>
    <property type="match status" value="1"/>
</dbReference>
<dbReference type="InterPro" id="IPR006665">
    <property type="entry name" value="OmpA-like"/>
</dbReference>
<dbReference type="Proteomes" id="UP000185812">
    <property type="component" value="Unassembled WGS sequence"/>
</dbReference>
<dbReference type="InterPro" id="IPR050330">
    <property type="entry name" value="Bact_OuterMem_StrucFunc"/>
</dbReference>
<accession>A0A1M6X503</accession>
<evidence type="ECO:0000256" key="8">
    <source>
        <dbReference type="SAM" id="Phobius"/>
    </source>
</evidence>
<dbReference type="Gene3D" id="3.30.1330.60">
    <property type="entry name" value="OmpA-like domain"/>
    <property type="match status" value="1"/>
</dbReference>
<evidence type="ECO:0000256" key="2">
    <source>
        <dbReference type="ARBA" id="ARBA00008914"/>
    </source>
</evidence>
<dbReference type="AlphaFoldDB" id="A0A1M6X503"/>
<comment type="subcellular location">
    <subcellularLocation>
        <location evidence="1">Cell membrane</location>
        <topology evidence="1">Single-pass membrane protein</topology>
    </subcellularLocation>
</comment>
<proteinExistence type="inferred from homology"/>
<dbReference type="CDD" id="cd07185">
    <property type="entry name" value="OmpA_C-like"/>
    <property type="match status" value="1"/>
</dbReference>
<keyword evidence="6 7" id="KW-0472">Membrane</keyword>
<gene>
    <name evidence="10" type="ORF">SAMN04488087_2507</name>
</gene>
<dbReference type="STRING" id="633813.SAMN04488087_2507"/>
<name>A0A1M6X503_9BACT</name>